<dbReference type="Gene3D" id="1.10.10.10">
    <property type="entry name" value="Winged helix-like DNA-binding domain superfamily/Winged helix DNA-binding domain"/>
    <property type="match status" value="1"/>
</dbReference>
<feature type="domain" description="RNA polymerase sigma-70 region 2" evidence="7">
    <location>
        <begin position="15"/>
        <end position="66"/>
    </location>
</feature>
<dbReference type="Pfam" id="PF04542">
    <property type="entry name" value="Sigma70_r2"/>
    <property type="match status" value="1"/>
</dbReference>
<dbReference type="AlphaFoldDB" id="A0A849BHR5"/>
<dbReference type="GO" id="GO:0003677">
    <property type="term" value="F:DNA binding"/>
    <property type="evidence" value="ECO:0007669"/>
    <property type="project" value="UniProtKB-KW"/>
</dbReference>
<dbReference type="InterPro" id="IPR013249">
    <property type="entry name" value="RNA_pol_sigma70_r4_t2"/>
</dbReference>
<dbReference type="Proteomes" id="UP000555552">
    <property type="component" value="Unassembled WGS sequence"/>
</dbReference>
<keyword evidence="3" id="KW-0731">Sigma factor</keyword>
<name>A0A849BHR5_9ACTN</name>
<dbReference type="GO" id="GO:0016987">
    <property type="term" value="F:sigma factor activity"/>
    <property type="evidence" value="ECO:0007669"/>
    <property type="project" value="UniProtKB-KW"/>
</dbReference>
<evidence type="ECO:0000256" key="2">
    <source>
        <dbReference type="ARBA" id="ARBA00023015"/>
    </source>
</evidence>
<reference evidence="9 10" key="1">
    <citation type="submission" date="2020-05" db="EMBL/GenBank/DDBJ databases">
        <title>MicrobeNet Type strains.</title>
        <authorList>
            <person name="Nicholson A.C."/>
        </authorList>
    </citation>
    <scope>NUCLEOTIDE SEQUENCE [LARGE SCALE GENOMIC DNA]</scope>
    <source>
        <strain evidence="9 10">JCM 14547</strain>
    </source>
</reference>
<dbReference type="InterPro" id="IPR013324">
    <property type="entry name" value="RNA_pol_sigma_r3/r4-like"/>
</dbReference>
<dbReference type="EMBL" id="JABEMA010000020">
    <property type="protein sequence ID" value="NNH22101.1"/>
    <property type="molecule type" value="Genomic_DNA"/>
</dbReference>
<dbReference type="NCBIfam" id="TIGR02937">
    <property type="entry name" value="sigma70-ECF"/>
    <property type="match status" value="1"/>
</dbReference>
<keyword evidence="2" id="KW-0805">Transcription regulation</keyword>
<dbReference type="NCBIfam" id="TIGR02983">
    <property type="entry name" value="SigE-fam_strep"/>
    <property type="match status" value="1"/>
</dbReference>
<keyword evidence="10" id="KW-1185">Reference proteome</keyword>
<gene>
    <name evidence="9" type="ORF">HLB09_03160</name>
</gene>
<feature type="region of interest" description="Disordered" evidence="6">
    <location>
        <begin position="147"/>
        <end position="170"/>
    </location>
</feature>
<dbReference type="InterPro" id="IPR014325">
    <property type="entry name" value="RNA_pol_sigma-E_actinobac"/>
</dbReference>
<evidence type="ECO:0000259" key="7">
    <source>
        <dbReference type="Pfam" id="PF04542"/>
    </source>
</evidence>
<dbReference type="Gene3D" id="1.10.1740.10">
    <property type="match status" value="1"/>
</dbReference>
<proteinExistence type="inferred from homology"/>
<evidence type="ECO:0000259" key="8">
    <source>
        <dbReference type="Pfam" id="PF08281"/>
    </source>
</evidence>
<evidence type="ECO:0000313" key="9">
    <source>
        <dbReference type="EMBL" id="NNH22101.1"/>
    </source>
</evidence>
<dbReference type="GO" id="GO:0006352">
    <property type="term" value="P:DNA-templated transcription initiation"/>
    <property type="evidence" value="ECO:0007669"/>
    <property type="project" value="InterPro"/>
</dbReference>
<dbReference type="PANTHER" id="PTHR43133">
    <property type="entry name" value="RNA POLYMERASE ECF-TYPE SIGMA FACTO"/>
    <property type="match status" value="1"/>
</dbReference>
<organism evidence="9 10">
    <name type="scientific">Pseudokineococcus marinus</name>
    <dbReference type="NCBI Taxonomy" id="351215"/>
    <lineage>
        <taxon>Bacteria</taxon>
        <taxon>Bacillati</taxon>
        <taxon>Actinomycetota</taxon>
        <taxon>Actinomycetes</taxon>
        <taxon>Kineosporiales</taxon>
        <taxon>Kineosporiaceae</taxon>
        <taxon>Pseudokineococcus</taxon>
    </lineage>
</organism>
<keyword evidence="4" id="KW-0238">DNA-binding</keyword>
<dbReference type="Pfam" id="PF08281">
    <property type="entry name" value="Sigma70_r4_2"/>
    <property type="match status" value="1"/>
</dbReference>
<evidence type="ECO:0000256" key="3">
    <source>
        <dbReference type="ARBA" id="ARBA00023082"/>
    </source>
</evidence>
<dbReference type="InterPro" id="IPR013325">
    <property type="entry name" value="RNA_pol_sigma_r2"/>
</dbReference>
<evidence type="ECO:0000256" key="4">
    <source>
        <dbReference type="ARBA" id="ARBA00023125"/>
    </source>
</evidence>
<feature type="domain" description="RNA polymerase sigma factor 70 region 4 type 2" evidence="8">
    <location>
        <begin position="92"/>
        <end position="144"/>
    </location>
</feature>
<dbReference type="InterPro" id="IPR039425">
    <property type="entry name" value="RNA_pol_sigma-70-like"/>
</dbReference>
<comment type="caution">
    <text evidence="9">The sequence shown here is derived from an EMBL/GenBank/DDBJ whole genome shotgun (WGS) entry which is preliminary data.</text>
</comment>
<feature type="compositionally biased region" description="Polar residues" evidence="6">
    <location>
        <begin position="151"/>
        <end position="162"/>
    </location>
</feature>
<dbReference type="SUPFAM" id="SSF88659">
    <property type="entry name" value="Sigma3 and sigma4 domains of RNA polymerase sigma factors"/>
    <property type="match status" value="1"/>
</dbReference>
<evidence type="ECO:0000256" key="1">
    <source>
        <dbReference type="ARBA" id="ARBA00010641"/>
    </source>
</evidence>
<evidence type="ECO:0000313" key="10">
    <source>
        <dbReference type="Proteomes" id="UP000555552"/>
    </source>
</evidence>
<dbReference type="SUPFAM" id="SSF88946">
    <property type="entry name" value="Sigma2 domain of RNA polymerase sigma factors"/>
    <property type="match status" value="1"/>
</dbReference>
<dbReference type="InterPro" id="IPR007627">
    <property type="entry name" value="RNA_pol_sigma70_r2"/>
</dbReference>
<accession>A0A849BHR5</accession>
<dbReference type="InterPro" id="IPR014284">
    <property type="entry name" value="RNA_pol_sigma-70_dom"/>
</dbReference>
<dbReference type="PANTHER" id="PTHR43133:SF50">
    <property type="entry name" value="ECF RNA POLYMERASE SIGMA FACTOR SIGM"/>
    <property type="match status" value="1"/>
</dbReference>
<protein>
    <submittedName>
        <fullName evidence="9">SigE family RNA polymerase sigma factor</fullName>
    </submittedName>
</protein>
<comment type="similarity">
    <text evidence="1">Belongs to the sigma-70 factor family. ECF subfamily.</text>
</comment>
<evidence type="ECO:0000256" key="5">
    <source>
        <dbReference type="ARBA" id="ARBA00023163"/>
    </source>
</evidence>
<dbReference type="InterPro" id="IPR036388">
    <property type="entry name" value="WH-like_DNA-bd_sf"/>
</dbReference>
<evidence type="ECO:0000256" key="6">
    <source>
        <dbReference type="SAM" id="MobiDB-lite"/>
    </source>
</evidence>
<keyword evidence="5" id="KW-0804">Transcription</keyword>
<sequence>MRGASPVLGRLGWLLTGDRHHAEELVQQALVRTYAAWPRASADDPMAYARRVMANARIDSWRKLRREVAPLEEEAAGTATSPSREHALAERDALVRALRQLSARRRRVVVLRYLMDLSEREVADDLDVSVGTVKSTAARGLAQLRGLLTTDTSPTQPSTLPATTRPGGVR</sequence>